<name>A0A9N7ZDQ7_PLEPL</name>
<comment type="caution">
    <text evidence="3">The sequence shown here is derived from an EMBL/GenBank/DDBJ whole genome shotgun (WGS) entry which is preliminary data.</text>
</comment>
<feature type="region of interest" description="Disordered" evidence="1">
    <location>
        <begin position="198"/>
        <end position="225"/>
    </location>
</feature>
<sequence length="225" mass="23883">MLFIVLVVSLPSLPGRAGAATPLTVAGAHCFVKSPAPQAPPPCQRVQDLSPDSGRFCLVPCWARLPVPSAPRPAPPLLWALGIQPAGQPPPPPPSGRVAPPALSHASPPTFPLLCCLFMPAPRPRWRPSPQRPVPPLPVSYSPGWFYLPTCTLDQPRWSSRPNPPAVLPPRPGPPVADPFFLPRVIFLLLPTSGPPPPPLSSIQMGATEHWSLPAASTDPPMSPL</sequence>
<keyword evidence="2" id="KW-0732">Signal</keyword>
<feature type="signal peptide" evidence="2">
    <location>
        <begin position="1"/>
        <end position="19"/>
    </location>
</feature>
<dbReference type="PRINTS" id="PR01217">
    <property type="entry name" value="PRICHEXTENSN"/>
</dbReference>
<evidence type="ECO:0000256" key="2">
    <source>
        <dbReference type="SAM" id="SignalP"/>
    </source>
</evidence>
<keyword evidence="4" id="KW-1185">Reference proteome</keyword>
<protein>
    <submittedName>
        <fullName evidence="3">Uncharacterized protein</fullName>
    </submittedName>
</protein>
<dbReference type="EMBL" id="CADEAL010004489">
    <property type="protein sequence ID" value="CAB1460665.1"/>
    <property type="molecule type" value="Genomic_DNA"/>
</dbReference>
<evidence type="ECO:0000313" key="3">
    <source>
        <dbReference type="EMBL" id="CAB1460665.1"/>
    </source>
</evidence>
<feature type="region of interest" description="Disordered" evidence="1">
    <location>
        <begin position="84"/>
        <end position="103"/>
    </location>
</feature>
<dbReference type="AlphaFoldDB" id="A0A9N7ZDQ7"/>
<evidence type="ECO:0000313" key="4">
    <source>
        <dbReference type="Proteomes" id="UP001153269"/>
    </source>
</evidence>
<proteinExistence type="predicted"/>
<reference evidence="3" key="1">
    <citation type="submission" date="2020-03" db="EMBL/GenBank/DDBJ databases">
        <authorList>
            <person name="Weist P."/>
        </authorList>
    </citation>
    <scope>NUCLEOTIDE SEQUENCE</scope>
</reference>
<accession>A0A9N7ZDQ7</accession>
<organism evidence="3 4">
    <name type="scientific">Pleuronectes platessa</name>
    <name type="common">European plaice</name>
    <dbReference type="NCBI Taxonomy" id="8262"/>
    <lineage>
        <taxon>Eukaryota</taxon>
        <taxon>Metazoa</taxon>
        <taxon>Chordata</taxon>
        <taxon>Craniata</taxon>
        <taxon>Vertebrata</taxon>
        <taxon>Euteleostomi</taxon>
        <taxon>Actinopterygii</taxon>
        <taxon>Neopterygii</taxon>
        <taxon>Teleostei</taxon>
        <taxon>Neoteleostei</taxon>
        <taxon>Acanthomorphata</taxon>
        <taxon>Carangaria</taxon>
        <taxon>Pleuronectiformes</taxon>
        <taxon>Pleuronectoidei</taxon>
        <taxon>Pleuronectidae</taxon>
        <taxon>Pleuronectes</taxon>
    </lineage>
</organism>
<feature type="chain" id="PRO_5040456243" evidence="2">
    <location>
        <begin position="20"/>
        <end position="225"/>
    </location>
</feature>
<dbReference type="Proteomes" id="UP001153269">
    <property type="component" value="Unassembled WGS sequence"/>
</dbReference>
<evidence type="ECO:0000256" key="1">
    <source>
        <dbReference type="SAM" id="MobiDB-lite"/>
    </source>
</evidence>
<gene>
    <name evidence="3" type="ORF">PLEPLA_LOCUS48516</name>
</gene>